<dbReference type="SMART" id="SM00066">
    <property type="entry name" value="GAL4"/>
    <property type="match status" value="1"/>
</dbReference>
<dbReference type="SUPFAM" id="SSF57701">
    <property type="entry name" value="Zn2/Cys6 DNA-binding domain"/>
    <property type="match status" value="1"/>
</dbReference>
<evidence type="ECO:0000259" key="7">
    <source>
        <dbReference type="PROSITE" id="PS50048"/>
    </source>
</evidence>
<dbReference type="PANTHER" id="PTHR47338:SF29">
    <property type="entry name" value="ZN(2)-C6 FUNGAL-TYPE DOMAIN-CONTAINING PROTEIN"/>
    <property type="match status" value="1"/>
</dbReference>
<evidence type="ECO:0000256" key="1">
    <source>
        <dbReference type="ARBA" id="ARBA00004123"/>
    </source>
</evidence>
<sequence>MYHVPLQLETRLHRSESVSSASNSAFHIDTPPNDYQLSQFDDVSTFSGDGTRLSPISTRDSQSAEPSAAISSSSSTTPAAGTSAKPIVAERRPSYGKSRREKPRLELAPDQPLTTQGKPRCRVYVACVQCRSRKIRCDGAKPACHNCSRRSDQSGPCTYDPEPKRRGPDKTPGARQRSLTAPQDEVEPKRRSRRRTVDDPSAANPVDPKGVASAPDPVPMTARSLPTPVSLRALSPSTGVRAIATTSQGSGSVSHEGYASGSSGRLGSTVGVASTSMHPVPVSMPQVVESYPSETIQAPYTFATTDTAMMQHGDVYGHRSFAGHDIPAEPSLRYARDTWWDVVLSLYSASYDYPQGYPAPLPPGMRATATQLVHADLRVLFRYSSYWLSFLNIPRVLRRLRDPEGRASLQPSFVLGALALATFLQSSDSEKGKGAAGRERALSLKDEAQSALEASLASRWVDDNLVQAAWMLAFFEICAHPLHTSDRVRSAVSMLDSLIRYLSLASLDADDPRVTVFASRSAPVVSSDPQQQRHREPAEFIATQQVPQMPLPSNAQAKCWCASYTLWNMSPDAMELAPLWSHTAGWLADWTEGDIRREECRRLVWSSIIMVAGYASYNTATGKLTPELSLMDPSNLAVLFPGESLFPPGARHSKDTVWALYMRSLLLWNGCVHMRNDASMSDADKAQYAMDAWIEIDAIETALSHHTCNIERTFMFVSRDYLFISRLYLYYALQRLVPHIQLNAQLLRQKEDEWLTHHDSMARRAMYGLHTVTGQPTSCLSGRPFYVFWYMGQVSRSGMIALWSNDNTLLIALQACKSLFAPLEYLLALWPCEGRSRRFSELRGRLVEACNIASIAPPVPATMTPRFLSGTI</sequence>
<dbReference type="InterPro" id="IPR050815">
    <property type="entry name" value="TF_fung"/>
</dbReference>
<feature type="domain" description="Zn(2)-C6 fungal-type" evidence="7">
    <location>
        <begin position="126"/>
        <end position="159"/>
    </location>
</feature>
<dbReference type="InterPro" id="IPR036864">
    <property type="entry name" value="Zn2-C6_fun-type_DNA-bd_sf"/>
</dbReference>
<feature type="compositionally biased region" description="Polar residues" evidence="6">
    <location>
        <begin position="33"/>
        <end position="60"/>
    </location>
</feature>
<dbReference type="PROSITE" id="PS50048">
    <property type="entry name" value="ZN2_CY6_FUNGAL_2"/>
    <property type="match status" value="1"/>
</dbReference>
<dbReference type="STRING" id="1314783.A0A165TQ58"/>
<dbReference type="Gene3D" id="4.10.240.10">
    <property type="entry name" value="Zn(2)-C6 fungal-type DNA-binding domain"/>
    <property type="match status" value="1"/>
</dbReference>
<dbReference type="Pfam" id="PF00172">
    <property type="entry name" value="Zn_clus"/>
    <property type="match status" value="1"/>
</dbReference>
<reference evidence="8 9" key="1">
    <citation type="journal article" date="2016" name="Mol. Biol. Evol.">
        <title>Comparative Genomics of Early-Diverging Mushroom-Forming Fungi Provides Insights into the Origins of Lignocellulose Decay Capabilities.</title>
        <authorList>
            <person name="Nagy L.G."/>
            <person name="Riley R."/>
            <person name="Tritt A."/>
            <person name="Adam C."/>
            <person name="Daum C."/>
            <person name="Floudas D."/>
            <person name="Sun H."/>
            <person name="Yadav J.S."/>
            <person name="Pangilinan J."/>
            <person name="Larsson K.H."/>
            <person name="Matsuura K."/>
            <person name="Barry K."/>
            <person name="Labutti K."/>
            <person name="Kuo R."/>
            <person name="Ohm R.A."/>
            <person name="Bhattacharya S.S."/>
            <person name="Shirouzu T."/>
            <person name="Yoshinaga Y."/>
            <person name="Martin F.M."/>
            <person name="Grigoriev I.V."/>
            <person name="Hibbett D.S."/>
        </authorList>
    </citation>
    <scope>NUCLEOTIDE SEQUENCE [LARGE SCALE GENOMIC DNA]</scope>
    <source>
        <strain evidence="8 9">L-15889</strain>
    </source>
</reference>
<dbReference type="EMBL" id="KV429035">
    <property type="protein sequence ID" value="KZT73776.1"/>
    <property type="molecule type" value="Genomic_DNA"/>
</dbReference>
<keyword evidence="9" id="KW-1185">Reference proteome</keyword>
<dbReference type="GO" id="GO:0005634">
    <property type="term" value="C:nucleus"/>
    <property type="evidence" value="ECO:0007669"/>
    <property type="project" value="UniProtKB-SubCell"/>
</dbReference>
<evidence type="ECO:0000256" key="4">
    <source>
        <dbReference type="ARBA" id="ARBA00023163"/>
    </source>
</evidence>
<comment type="subcellular location">
    <subcellularLocation>
        <location evidence="1">Nucleus</location>
    </subcellularLocation>
</comment>
<dbReference type="PANTHER" id="PTHR47338">
    <property type="entry name" value="ZN(II)2CYS6 TRANSCRIPTION FACTOR (EUROFUNG)-RELATED"/>
    <property type="match status" value="1"/>
</dbReference>
<evidence type="ECO:0000256" key="5">
    <source>
        <dbReference type="ARBA" id="ARBA00023242"/>
    </source>
</evidence>
<evidence type="ECO:0000256" key="2">
    <source>
        <dbReference type="ARBA" id="ARBA00022723"/>
    </source>
</evidence>
<keyword evidence="4" id="KW-0804">Transcription</keyword>
<protein>
    <recommendedName>
        <fullName evidence="7">Zn(2)-C6 fungal-type domain-containing protein</fullName>
    </recommendedName>
</protein>
<accession>A0A165TQ58</accession>
<keyword evidence="2" id="KW-0479">Metal-binding</keyword>
<keyword evidence="5" id="KW-0539">Nucleus</keyword>
<dbReference type="AlphaFoldDB" id="A0A165TQ58"/>
<proteinExistence type="predicted"/>
<evidence type="ECO:0000256" key="3">
    <source>
        <dbReference type="ARBA" id="ARBA00023015"/>
    </source>
</evidence>
<evidence type="ECO:0000313" key="9">
    <source>
        <dbReference type="Proteomes" id="UP000076727"/>
    </source>
</evidence>
<dbReference type="CDD" id="cd00067">
    <property type="entry name" value="GAL4"/>
    <property type="match status" value="1"/>
</dbReference>
<dbReference type="GO" id="GO:0008270">
    <property type="term" value="F:zinc ion binding"/>
    <property type="evidence" value="ECO:0007669"/>
    <property type="project" value="InterPro"/>
</dbReference>
<gene>
    <name evidence="8" type="ORF">DAEQUDRAFT_661448</name>
</gene>
<evidence type="ECO:0000256" key="6">
    <source>
        <dbReference type="SAM" id="MobiDB-lite"/>
    </source>
</evidence>
<feature type="region of interest" description="Disordered" evidence="6">
    <location>
        <begin position="23"/>
        <end position="116"/>
    </location>
</feature>
<feature type="region of interest" description="Disordered" evidence="6">
    <location>
        <begin position="245"/>
        <end position="264"/>
    </location>
</feature>
<dbReference type="OrthoDB" id="2123952at2759"/>
<keyword evidence="3" id="KW-0805">Transcription regulation</keyword>
<evidence type="ECO:0000313" key="8">
    <source>
        <dbReference type="EMBL" id="KZT73776.1"/>
    </source>
</evidence>
<dbReference type="Proteomes" id="UP000076727">
    <property type="component" value="Unassembled WGS sequence"/>
</dbReference>
<dbReference type="InterPro" id="IPR001138">
    <property type="entry name" value="Zn2Cys6_DnaBD"/>
</dbReference>
<name>A0A165TQ58_9APHY</name>
<feature type="region of interest" description="Disordered" evidence="6">
    <location>
        <begin position="140"/>
        <end position="224"/>
    </location>
</feature>
<organism evidence="8 9">
    <name type="scientific">Daedalea quercina L-15889</name>
    <dbReference type="NCBI Taxonomy" id="1314783"/>
    <lineage>
        <taxon>Eukaryota</taxon>
        <taxon>Fungi</taxon>
        <taxon>Dikarya</taxon>
        <taxon>Basidiomycota</taxon>
        <taxon>Agaricomycotina</taxon>
        <taxon>Agaricomycetes</taxon>
        <taxon>Polyporales</taxon>
        <taxon>Fomitopsis</taxon>
    </lineage>
</organism>
<dbReference type="GO" id="GO:0000981">
    <property type="term" value="F:DNA-binding transcription factor activity, RNA polymerase II-specific"/>
    <property type="evidence" value="ECO:0007669"/>
    <property type="project" value="InterPro"/>
</dbReference>
<feature type="compositionally biased region" description="Low complexity" evidence="6">
    <location>
        <begin position="61"/>
        <end position="86"/>
    </location>
</feature>